<dbReference type="Gene3D" id="1.25.40.20">
    <property type="entry name" value="Ankyrin repeat-containing domain"/>
    <property type="match status" value="1"/>
</dbReference>
<evidence type="ECO:0000256" key="4">
    <source>
        <dbReference type="PROSITE-ProRule" id="PRU00023"/>
    </source>
</evidence>
<reference evidence="8" key="1">
    <citation type="submission" date="2025-08" db="UniProtKB">
        <authorList>
            <consortium name="RefSeq"/>
        </authorList>
    </citation>
    <scope>IDENTIFICATION</scope>
</reference>
<evidence type="ECO:0000256" key="1">
    <source>
        <dbReference type="ARBA" id="ARBA00022737"/>
    </source>
</evidence>
<dbReference type="InterPro" id="IPR058889">
    <property type="entry name" value="WHD_SOWAHA-C"/>
</dbReference>
<dbReference type="AlphaFoldDB" id="A0A6P7YVD4"/>
<organism evidence="7 8">
    <name type="scientific">Microcaecilia unicolor</name>
    <dbReference type="NCBI Taxonomy" id="1415580"/>
    <lineage>
        <taxon>Eukaryota</taxon>
        <taxon>Metazoa</taxon>
        <taxon>Chordata</taxon>
        <taxon>Craniata</taxon>
        <taxon>Vertebrata</taxon>
        <taxon>Euteleostomi</taxon>
        <taxon>Amphibia</taxon>
        <taxon>Gymnophiona</taxon>
        <taxon>Siphonopidae</taxon>
        <taxon>Microcaecilia</taxon>
    </lineage>
</organism>
<dbReference type="PROSITE" id="PS50088">
    <property type="entry name" value="ANK_REPEAT"/>
    <property type="match status" value="1"/>
</dbReference>
<dbReference type="GeneID" id="115475562"/>
<evidence type="ECO:0000256" key="5">
    <source>
        <dbReference type="SAM" id="MobiDB-lite"/>
    </source>
</evidence>
<dbReference type="SUPFAM" id="SSF48403">
    <property type="entry name" value="Ankyrin repeat"/>
    <property type="match status" value="1"/>
</dbReference>
<dbReference type="RefSeq" id="XP_030067230.1">
    <property type="nucleotide sequence ID" value="XM_030211370.1"/>
</dbReference>
<dbReference type="InParanoid" id="A0A6P7YVD4"/>
<evidence type="ECO:0000313" key="7">
    <source>
        <dbReference type="Proteomes" id="UP000515156"/>
    </source>
</evidence>
<dbReference type="PANTHER" id="PTHR14491:SF9">
    <property type="entry name" value="ANKYRIN REPEAT DOMAIN-CONTAINING PROTEIN SOWAHB-LIKE"/>
    <property type="match status" value="1"/>
</dbReference>
<dbReference type="PANTHER" id="PTHR14491">
    <property type="entry name" value="SOSONDOWAH, ISOFORM G"/>
    <property type="match status" value="1"/>
</dbReference>
<dbReference type="Pfam" id="PF25877">
    <property type="entry name" value="WHD_SOWAH"/>
    <property type="match status" value="1"/>
</dbReference>
<evidence type="ECO:0000256" key="3">
    <source>
        <dbReference type="ARBA" id="ARBA00038122"/>
    </source>
</evidence>
<evidence type="ECO:0000256" key="2">
    <source>
        <dbReference type="ARBA" id="ARBA00023043"/>
    </source>
</evidence>
<feature type="repeat" description="ANK" evidence="4">
    <location>
        <begin position="270"/>
        <end position="302"/>
    </location>
</feature>
<dbReference type="InterPro" id="IPR002110">
    <property type="entry name" value="Ankyrin_rpt"/>
</dbReference>
<feature type="region of interest" description="Disordered" evidence="5">
    <location>
        <begin position="177"/>
        <end position="209"/>
    </location>
</feature>
<evidence type="ECO:0000259" key="6">
    <source>
        <dbReference type="Pfam" id="PF25877"/>
    </source>
</evidence>
<comment type="similarity">
    <text evidence="3">Belongs to the SOWAH family.</text>
</comment>
<feature type="domain" description="SOWAHA-C winged helix-turn-helix" evidence="6">
    <location>
        <begin position="4"/>
        <end position="85"/>
    </location>
</feature>
<sequence>MGSLSEEELLRFLAAEGGKAKNSELLSRYREFISHGDPQLRAQHRETFKDIINKVAVVKQEAGEKYVILKKKYQSLITSVENTAKHGTSVDAVMPDHPEGMVLMENQLASTVPKLIVSMLEEGSCEGPDGEASRNSSGSVLHTPEIHVTDCSVSQVDSTAQAYSNVAWDNLSELSVGSSPTYFDDTKDESPKERSEEGPPVPEEDEADHINKDEMEPDASEDGGSSGGSAAIALDPIEKEWLQGAASGNVPTLSHLLKQEPSLAGKKDFTSFTALHWAAKHGKKDMTVLLLKAGADVNIRAHVSSTTPLYTRLDCPSYGLPCQGSASSALKKKPRK</sequence>
<evidence type="ECO:0000313" key="8">
    <source>
        <dbReference type="RefSeq" id="XP_030067230.1"/>
    </source>
</evidence>
<keyword evidence="7" id="KW-1185">Reference proteome</keyword>
<dbReference type="OrthoDB" id="539213at2759"/>
<protein>
    <submittedName>
        <fullName evidence="8">Ankyrin repeat domain-containing protein SOWAHA-like isoform X1</fullName>
    </submittedName>
</protein>
<keyword evidence="1" id="KW-0677">Repeat</keyword>
<dbReference type="Proteomes" id="UP000515156">
    <property type="component" value="Chromosome 8"/>
</dbReference>
<accession>A0A6P7YVD4</accession>
<dbReference type="SMART" id="SM00248">
    <property type="entry name" value="ANK"/>
    <property type="match status" value="1"/>
</dbReference>
<feature type="compositionally biased region" description="Basic and acidic residues" evidence="5">
    <location>
        <begin position="184"/>
        <end position="197"/>
    </location>
</feature>
<dbReference type="InterPro" id="IPR036770">
    <property type="entry name" value="Ankyrin_rpt-contain_sf"/>
</dbReference>
<keyword evidence="2 4" id="KW-0040">ANK repeat</keyword>
<dbReference type="Pfam" id="PF00023">
    <property type="entry name" value="Ank"/>
    <property type="match status" value="1"/>
</dbReference>
<name>A0A6P7YVD4_9AMPH</name>
<gene>
    <name evidence="8" type="primary">LOC115475562</name>
</gene>
<dbReference type="KEGG" id="muo:115475562"/>
<dbReference type="PROSITE" id="PS50297">
    <property type="entry name" value="ANK_REP_REGION"/>
    <property type="match status" value="1"/>
</dbReference>
<proteinExistence type="inferred from homology"/>